<name>A0A124HQI6_9ACTN</name>
<accession>A0A124HQI6</accession>
<evidence type="ECO:0008006" key="4">
    <source>
        <dbReference type="Google" id="ProtNLM"/>
    </source>
</evidence>
<keyword evidence="1" id="KW-0732">Signal</keyword>
<dbReference type="AlphaFoldDB" id="A0A124HQI6"/>
<dbReference type="Proteomes" id="UP000053271">
    <property type="component" value="Unassembled WGS sequence"/>
</dbReference>
<protein>
    <recommendedName>
        <fullName evidence="4">Chaplin domain-containing protein</fullName>
    </recommendedName>
</protein>
<dbReference type="RefSeq" id="WP_067238447.1">
    <property type="nucleotide sequence ID" value="NZ_KQ948558.1"/>
</dbReference>
<gene>
    <name evidence="2" type="ORF">AQJ30_25510</name>
</gene>
<proteinExistence type="predicted"/>
<dbReference type="EMBL" id="LMWS01000032">
    <property type="protein sequence ID" value="KUN35487.1"/>
    <property type="molecule type" value="Genomic_DNA"/>
</dbReference>
<evidence type="ECO:0000256" key="1">
    <source>
        <dbReference type="SAM" id="SignalP"/>
    </source>
</evidence>
<evidence type="ECO:0000313" key="2">
    <source>
        <dbReference type="EMBL" id="KUN35487.1"/>
    </source>
</evidence>
<sequence>MRGTKLGAVTLLAGAAMLGGGTTAMAAPQPADAATSGLAGIAAPVVGEPVAEAVGAVGEPLVEALVPCPAPWAGPGIDISEQYLSCVSGALAD</sequence>
<feature type="chain" id="PRO_5007173576" description="Chaplin domain-containing protein" evidence="1">
    <location>
        <begin position="27"/>
        <end position="93"/>
    </location>
</feature>
<keyword evidence="3" id="KW-1185">Reference proteome</keyword>
<feature type="signal peptide" evidence="1">
    <location>
        <begin position="1"/>
        <end position="26"/>
    </location>
</feature>
<reference evidence="2 3" key="1">
    <citation type="submission" date="2015-10" db="EMBL/GenBank/DDBJ databases">
        <title>Draft genome sequence of Streptomyces longwoodensis DSM 41677, type strain for the species Streptomyces longwoodensis.</title>
        <authorList>
            <person name="Ruckert C."/>
            <person name="Winkler A."/>
            <person name="Kalinowski J."/>
            <person name="Kampfer P."/>
            <person name="Glaeser S."/>
        </authorList>
    </citation>
    <scope>NUCLEOTIDE SEQUENCE [LARGE SCALE GENOMIC DNA]</scope>
    <source>
        <strain evidence="2 3">DSM 41677</strain>
    </source>
</reference>
<dbReference type="STRING" id="68231.AQJ30_25510"/>
<dbReference type="GeneID" id="91427936"/>
<comment type="caution">
    <text evidence="2">The sequence shown here is derived from an EMBL/GenBank/DDBJ whole genome shotgun (WGS) entry which is preliminary data.</text>
</comment>
<evidence type="ECO:0000313" key="3">
    <source>
        <dbReference type="Proteomes" id="UP000053271"/>
    </source>
</evidence>
<organism evidence="2 3">
    <name type="scientific">Streptomyces longwoodensis</name>
    <dbReference type="NCBI Taxonomy" id="68231"/>
    <lineage>
        <taxon>Bacteria</taxon>
        <taxon>Bacillati</taxon>
        <taxon>Actinomycetota</taxon>
        <taxon>Actinomycetes</taxon>
        <taxon>Kitasatosporales</taxon>
        <taxon>Streptomycetaceae</taxon>
        <taxon>Streptomyces</taxon>
    </lineage>
</organism>